<evidence type="ECO:0000256" key="4">
    <source>
        <dbReference type="ARBA" id="ARBA00022692"/>
    </source>
</evidence>
<dbReference type="PANTHER" id="PTHR30309:SF0">
    <property type="entry name" value="GLYCEROL-3-PHOSPHATE ACYLTRANSFERASE-RELATED"/>
    <property type="match status" value="1"/>
</dbReference>
<keyword evidence="2 10" id="KW-0444">Lipid biosynthesis</keyword>
<keyword evidence="4 10" id="KW-0812">Transmembrane</keyword>
<gene>
    <name evidence="10" type="primary">plsY</name>
    <name evidence="11" type="ORF">T472_0212875</name>
</gene>
<keyword evidence="3 10" id="KW-0808">Transferase</keyword>
<dbReference type="EMBL" id="AXUN02000185">
    <property type="protein sequence ID" value="ETA80245.1"/>
    <property type="molecule type" value="Genomic_DNA"/>
</dbReference>
<comment type="subcellular location">
    <subcellularLocation>
        <location evidence="10">Cell membrane</location>
        <topology evidence="10">Multi-pass membrane protein</topology>
    </subcellularLocation>
</comment>
<dbReference type="GO" id="GO:0005886">
    <property type="term" value="C:plasma membrane"/>
    <property type="evidence" value="ECO:0007669"/>
    <property type="project" value="UniProtKB-SubCell"/>
</dbReference>
<sequence length="209" mass="22466">MNYVVIILIGYLFGNLQSAYILGRIFKKVDIRKLGFGNSGASNAAVSFGWSWGIAVALLDIAKAVLSVVIVRRLMASGYVDQGYLPMYLNGAAVIFGHDFPFYMKFKGGKGTASYAGMLLGINPLLGIAGILLTTLVTVVTDHIAIGTLVLVTSGVISAIVLGHGLPSVMVSLLLWAVSLWKHIPNFKRIMAGTEHGLRHAINKHKKNK</sequence>
<dbReference type="InterPro" id="IPR003811">
    <property type="entry name" value="G3P_acylTferase_PlsY"/>
</dbReference>
<keyword evidence="9 10" id="KW-1208">Phospholipid metabolism</keyword>
<comment type="subunit">
    <text evidence="10">Probably interacts with PlsX.</text>
</comment>
<dbReference type="SMART" id="SM01207">
    <property type="entry name" value="G3P_acyltransf"/>
    <property type="match status" value="1"/>
</dbReference>
<evidence type="ECO:0000256" key="3">
    <source>
        <dbReference type="ARBA" id="ARBA00022679"/>
    </source>
</evidence>
<dbReference type="OrthoDB" id="9777124at2"/>
<feature type="transmembrane region" description="Helical" evidence="10">
    <location>
        <begin position="6"/>
        <end position="26"/>
    </location>
</feature>
<reference evidence="11 12" key="1">
    <citation type="journal article" date="2014" name="Genome Announc.">
        <title>Genome Sequence of Youngiibacter fragilis, the Type Strain of the Genus Youngiibacter.</title>
        <authorList>
            <person name="Wawrik C.B."/>
            <person name="Callaghan A.V."/>
            <person name="Stamps B.W."/>
            <person name="Wawrik B."/>
        </authorList>
    </citation>
    <scope>NUCLEOTIDE SEQUENCE [LARGE SCALE GENOMIC DNA]</scope>
    <source>
        <strain evidence="11 12">232.1</strain>
    </source>
</reference>
<keyword evidence="1 10" id="KW-1003">Cell membrane</keyword>
<dbReference type="eggNOG" id="COG0344">
    <property type="taxonomic scope" value="Bacteria"/>
</dbReference>
<keyword evidence="6 10" id="KW-0443">Lipid metabolism</keyword>
<dbReference type="GO" id="GO:0043772">
    <property type="term" value="F:acyl-phosphate glycerol-3-phosphate acyltransferase activity"/>
    <property type="evidence" value="ECO:0007669"/>
    <property type="project" value="UniProtKB-UniRule"/>
</dbReference>
<keyword evidence="7 10" id="KW-0472">Membrane</keyword>
<comment type="function">
    <text evidence="10">Catalyzes the transfer of an acyl group from acyl-phosphate (acyl-PO(4)) to glycerol-3-phosphate (G3P) to form lysophosphatidic acid (LPA). This enzyme utilizes acyl-phosphate as fatty acyl donor, but not acyl-CoA or acyl-ACP.</text>
</comment>
<feature type="transmembrane region" description="Helical" evidence="10">
    <location>
        <begin position="115"/>
        <end position="137"/>
    </location>
</feature>
<accession>V7I1Y0</accession>
<evidence type="ECO:0000256" key="10">
    <source>
        <dbReference type="HAMAP-Rule" id="MF_01043"/>
    </source>
</evidence>
<feature type="transmembrane region" description="Helical" evidence="10">
    <location>
        <begin position="83"/>
        <end position="103"/>
    </location>
</feature>
<evidence type="ECO:0000313" key="11">
    <source>
        <dbReference type="EMBL" id="ETA80245.1"/>
    </source>
</evidence>
<evidence type="ECO:0000256" key="9">
    <source>
        <dbReference type="ARBA" id="ARBA00023264"/>
    </source>
</evidence>
<comment type="pathway">
    <text evidence="10">Lipid metabolism; phospholipid metabolism.</text>
</comment>
<evidence type="ECO:0000256" key="2">
    <source>
        <dbReference type="ARBA" id="ARBA00022516"/>
    </source>
</evidence>
<evidence type="ECO:0000256" key="6">
    <source>
        <dbReference type="ARBA" id="ARBA00023098"/>
    </source>
</evidence>
<keyword evidence="8 10" id="KW-0594">Phospholipid biosynthesis</keyword>
<dbReference type="Pfam" id="PF02660">
    <property type="entry name" value="G3P_acyltransf"/>
    <property type="match status" value="1"/>
</dbReference>
<evidence type="ECO:0000256" key="1">
    <source>
        <dbReference type="ARBA" id="ARBA00022475"/>
    </source>
</evidence>
<comment type="catalytic activity">
    <reaction evidence="10">
        <text>an acyl phosphate + sn-glycerol 3-phosphate = a 1-acyl-sn-glycero-3-phosphate + phosphate</text>
        <dbReference type="Rhea" id="RHEA:34075"/>
        <dbReference type="ChEBI" id="CHEBI:43474"/>
        <dbReference type="ChEBI" id="CHEBI:57597"/>
        <dbReference type="ChEBI" id="CHEBI:57970"/>
        <dbReference type="ChEBI" id="CHEBI:59918"/>
        <dbReference type="EC" id="2.3.1.275"/>
    </reaction>
</comment>
<organism evidence="11 12">
    <name type="scientific">Youngiibacter fragilis 232.1</name>
    <dbReference type="NCBI Taxonomy" id="994573"/>
    <lineage>
        <taxon>Bacteria</taxon>
        <taxon>Bacillati</taxon>
        <taxon>Bacillota</taxon>
        <taxon>Clostridia</taxon>
        <taxon>Eubacteriales</taxon>
        <taxon>Clostridiaceae</taxon>
        <taxon>Youngiibacter</taxon>
    </lineage>
</organism>
<name>V7I1Y0_9CLOT</name>
<dbReference type="AlphaFoldDB" id="V7I1Y0"/>
<evidence type="ECO:0000256" key="8">
    <source>
        <dbReference type="ARBA" id="ARBA00023209"/>
    </source>
</evidence>
<feature type="transmembrane region" description="Helical" evidence="10">
    <location>
        <begin position="157"/>
        <end position="181"/>
    </location>
</feature>
<dbReference type="GO" id="GO:0008654">
    <property type="term" value="P:phospholipid biosynthetic process"/>
    <property type="evidence" value="ECO:0007669"/>
    <property type="project" value="UniProtKB-UniRule"/>
</dbReference>
<evidence type="ECO:0000256" key="5">
    <source>
        <dbReference type="ARBA" id="ARBA00022989"/>
    </source>
</evidence>
<keyword evidence="11" id="KW-0012">Acyltransferase</keyword>
<dbReference type="PANTHER" id="PTHR30309">
    <property type="entry name" value="INNER MEMBRANE PROTEIN YGIH"/>
    <property type="match status" value="1"/>
</dbReference>
<dbReference type="EC" id="2.3.1.275" evidence="10"/>
<dbReference type="HAMAP" id="MF_01043">
    <property type="entry name" value="PlsY"/>
    <property type="match status" value="1"/>
</dbReference>
<comment type="caution">
    <text evidence="11">The sequence shown here is derived from an EMBL/GenBank/DDBJ whole genome shotgun (WGS) entry which is preliminary data.</text>
</comment>
<keyword evidence="12" id="KW-1185">Reference proteome</keyword>
<proteinExistence type="inferred from homology"/>
<keyword evidence="5 10" id="KW-1133">Transmembrane helix</keyword>
<dbReference type="UniPathway" id="UPA00085"/>
<dbReference type="STRING" id="994573.T472_0212875"/>
<comment type="similarity">
    <text evidence="10">Belongs to the PlsY family.</text>
</comment>
<evidence type="ECO:0000256" key="7">
    <source>
        <dbReference type="ARBA" id="ARBA00023136"/>
    </source>
</evidence>
<evidence type="ECO:0000313" key="12">
    <source>
        <dbReference type="Proteomes" id="UP000017747"/>
    </source>
</evidence>
<protein>
    <recommendedName>
        <fullName evidence="10">Glycerol-3-phosphate acyltransferase</fullName>
    </recommendedName>
    <alternativeName>
        <fullName evidence="10">Acyl-PO4 G3P acyltransferase</fullName>
    </alternativeName>
    <alternativeName>
        <fullName evidence="10">Acyl-phosphate--glycerol-3-phosphate acyltransferase</fullName>
    </alternativeName>
    <alternativeName>
        <fullName evidence="10">G3P acyltransferase</fullName>
        <shortName evidence="10">GPAT</shortName>
        <ecNumber evidence="10">2.3.1.275</ecNumber>
    </alternativeName>
    <alternativeName>
        <fullName evidence="10">Lysophosphatidic acid synthase</fullName>
        <shortName evidence="10">LPA synthase</shortName>
    </alternativeName>
</protein>
<dbReference type="Proteomes" id="UP000017747">
    <property type="component" value="Unassembled WGS sequence"/>
</dbReference>
<feature type="transmembrane region" description="Helical" evidence="10">
    <location>
        <begin position="47"/>
        <end position="71"/>
    </location>
</feature>